<dbReference type="PROSITE" id="PS51781">
    <property type="entry name" value="SH3B"/>
    <property type="match status" value="1"/>
</dbReference>
<organism evidence="3 4">
    <name type="scientific">Roseibium aggregatum (strain ATCC 25650 / DSM 13394 / JCM 20685 / NBRC 16684 / NCIMB 2208 / IAM 12614 / B1)</name>
    <name type="common">Stappia aggregata</name>
    <dbReference type="NCBI Taxonomy" id="384765"/>
    <lineage>
        <taxon>Bacteria</taxon>
        <taxon>Pseudomonadati</taxon>
        <taxon>Pseudomonadota</taxon>
        <taxon>Alphaproteobacteria</taxon>
        <taxon>Hyphomicrobiales</taxon>
        <taxon>Stappiaceae</taxon>
        <taxon>Roseibium</taxon>
    </lineage>
</organism>
<feature type="domain" description="SH3b" evidence="2">
    <location>
        <begin position="13"/>
        <end position="77"/>
    </location>
</feature>
<dbReference type="Pfam" id="PF08239">
    <property type="entry name" value="SH3_3"/>
    <property type="match status" value="1"/>
</dbReference>
<gene>
    <name evidence="3" type="ORF">SIAM614_00722</name>
</gene>
<comment type="caution">
    <text evidence="3">The sequence shown here is derived from an EMBL/GenBank/DDBJ whole genome shotgun (WGS) entry which is preliminary data.</text>
</comment>
<evidence type="ECO:0000313" key="4">
    <source>
        <dbReference type="Proteomes" id="UP000004848"/>
    </source>
</evidence>
<evidence type="ECO:0000256" key="1">
    <source>
        <dbReference type="SAM" id="MobiDB-lite"/>
    </source>
</evidence>
<evidence type="ECO:0000259" key="2">
    <source>
        <dbReference type="PROSITE" id="PS51781"/>
    </source>
</evidence>
<dbReference type="SMART" id="SM00287">
    <property type="entry name" value="SH3b"/>
    <property type="match status" value="1"/>
</dbReference>
<dbReference type="Proteomes" id="UP000004848">
    <property type="component" value="Unassembled WGS sequence"/>
</dbReference>
<dbReference type="InterPro" id="IPR003646">
    <property type="entry name" value="SH3-like_bac-type"/>
</dbReference>
<feature type="region of interest" description="Disordered" evidence="1">
    <location>
        <begin position="171"/>
        <end position="210"/>
    </location>
</feature>
<proteinExistence type="predicted"/>
<name>A0P2R7_ROSAI</name>
<protein>
    <recommendedName>
        <fullName evidence="2">SH3b domain-containing protein</fullName>
    </recommendedName>
</protein>
<dbReference type="eggNOG" id="COG4991">
    <property type="taxonomic scope" value="Bacteria"/>
</dbReference>
<dbReference type="AlphaFoldDB" id="A0P2R7"/>
<reference evidence="3 4" key="1">
    <citation type="submission" date="2006-05" db="EMBL/GenBank/DDBJ databases">
        <authorList>
            <person name="King G."/>
            <person name="Ferriera S."/>
            <person name="Johnson J."/>
            <person name="Kravitz S."/>
            <person name="Beeson K."/>
            <person name="Sutton G."/>
            <person name="Rogers Y.-H."/>
            <person name="Friedman R."/>
            <person name="Frazier M."/>
            <person name="Venter J.C."/>
        </authorList>
    </citation>
    <scope>NUCLEOTIDE SEQUENCE [LARGE SCALE GENOMIC DNA]</scope>
    <source>
        <strain evidence="4">ATCC 25650 / DSM 13394 / JCM 20685 / NBRC 16684 / NCIMB 2208 / IAM 12614 / B1</strain>
    </source>
</reference>
<sequence length="210" mass="21610">MMSLAALTPGHASTETAVTVSALNMRAGPSTRYPVINVLTGNASVKVFGCTAAATWCDVGFGYKRGWVSARYLKIGYNNQLVVVTPAVSTSLGITVINFDDHHNGGHNGNHGSFNAFKVSGKNGKTVVGCTDKGCGAINIRPGTSGVTAAGCSEGTCKGVNVKKNRRGEIKVNKFSFGPGSGKSRSAGNSRGSREARNSGGSRKAAGRRG</sequence>
<accession>A0P2R7</accession>
<dbReference type="EMBL" id="AAUW01000027">
    <property type="protein sequence ID" value="EAV40720.1"/>
    <property type="molecule type" value="Genomic_DNA"/>
</dbReference>
<evidence type="ECO:0000313" key="3">
    <source>
        <dbReference type="EMBL" id="EAV40720.1"/>
    </source>
</evidence>
<dbReference type="Gene3D" id="2.30.30.40">
    <property type="entry name" value="SH3 Domains"/>
    <property type="match status" value="1"/>
</dbReference>